<evidence type="ECO:0000313" key="2">
    <source>
        <dbReference type="Proteomes" id="UP000175669"/>
    </source>
</evidence>
<gene>
    <name evidence="1" type="ORF">PHACT_12485</name>
</gene>
<reference evidence="2" key="1">
    <citation type="submission" date="2016-07" db="EMBL/GenBank/DDBJ databases">
        <authorList>
            <person name="Florea S."/>
            <person name="Webb J.S."/>
            <person name="Jaromczyk J."/>
            <person name="Schardl C.L."/>
        </authorList>
    </citation>
    <scope>NUCLEOTIDE SEQUENCE [LARGE SCALE GENOMIC DNA]</scope>
    <source>
        <strain evidence="2">KCTC 42131</strain>
    </source>
</reference>
<accession>A0A1E8CFZ0</accession>
<keyword evidence="2" id="KW-1185">Reference proteome</keyword>
<dbReference type="Proteomes" id="UP000175669">
    <property type="component" value="Unassembled WGS sequence"/>
</dbReference>
<name>A0A1E8CFZ0_9GAMM</name>
<dbReference type="AlphaFoldDB" id="A0A1E8CFZ0"/>
<sequence length="126" mass="13916">MLTVTANEQSIDIYRGDIVRDTIETSVGLVPFEWTTGFSLAAAVEAIEAFLDDEPLEIESTGRGWIIDLESETHPQAEITDIDFMVNLINFKWIDGPYPGDCAVNYEFTTDTTPAELTGAILALIQ</sequence>
<dbReference type="RefSeq" id="WP_070118544.1">
    <property type="nucleotide sequence ID" value="NZ_MASR01000002.1"/>
</dbReference>
<dbReference type="EMBL" id="MASR01000002">
    <property type="protein sequence ID" value="OFE11368.1"/>
    <property type="molecule type" value="Genomic_DNA"/>
</dbReference>
<dbReference type="STRING" id="1524254.PHACT_12485"/>
<organism evidence="1 2">
    <name type="scientific">Pseudohongiella acticola</name>
    <dbReference type="NCBI Taxonomy" id="1524254"/>
    <lineage>
        <taxon>Bacteria</taxon>
        <taxon>Pseudomonadati</taxon>
        <taxon>Pseudomonadota</taxon>
        <taxon>Gammaproteobacteria</taxon>
        <taxon>Pseudomonadales</taxon>
        <taxon>Pseudohongiellaceae</taxon>
        <taxon>Pseudohongiella</taxon>
    </lineage>
</organism>
<protein>
    <submittedName>
        <fullName evidence="1">Uncharacterized protein</fullName>
    </submittedName>
</protein>
<proteinExistence type="predicted"/>
<comment type="caution">
    <text evidence="1">The sequence shown here is derived from an EMBL/GenBank/DDBJ whole genome shotgun (WGS) entry which is preliminary data.</text>
</comment>
<evidence type="ECO:0000313" key="1">
    <source>
        <dbReference type="EMBL" id="OFE11368.1"/>
    </source>
</evidence>